<gene>
    <name evidence="2" type="ORF">J2W36_000876</name>
</gene>
<reference evidence="2 3" key="1">
    <citation type="submission" date="2023-07" db="EMBL/GenBank/DDBJ databases">
        <title>Sorghum-associated microbial communities from plants grown in Nebraska, USA.</title>
        <authorList>
            <person name="Schachtman D."/>
        </authorList>
    </citation>
    <scope>NUCLEOTIDE SEQUENCE [LARGE SCALE GENOMIC DNA]</scope>
    <source>
        <strain evidence="2 3">DS1607</strain>
    </source>
</reference>
<dbReference type="RefSeq" id="WP_307688463.1">
    <property type="nucleotide sequence ID" value="NZ_JAUSRO010000003.1"/>
</dbReference>
<sequence>MKYQAVSVIVSLALLAGCAASPSDTQLASAPRTVVQVDGYPIEVAVQPADGTGTLYDVEARAVASASGASGRTDKDAQPLMAQARYRAAALMEMERRYGRGRLEVISEDAVSVPRAMRLRVAVKPK</sequence>
<evidence type="ECO:0008006" key="4">
    <source>
        <dbReference type="Google" id="ProtNLM"/>
    </source>
</evidence>
<dbReference type="Proteomes" id="UP001226867">
    <property type="component" value="Unassembled WGS sequence"/>
</dbReference>
<evidence type="ECO:0000313" key="3">
    <source>
        <dbReference type="Proteomes" id="UP001226867"/>
    </source>
</evidence>
<protein>
    <recommendedName>
        <fullName evidence="4">Lipoprotein</fullName>
    </recommendedName>
</protein>
<keyword evidence="3" id="KW-1185">Reference proteome</keyword>
<organism evidence="2 3">
    <name type="scientific">Variovorax ginsengisoli</name>
    <dbReference type="NCBI Taxonomy" id="363844"/>
    <lineage>
        <taxon>Bacteria</taxon>
        <taxon>Pseudomonadati</taxon>
        <taxon>Pseudomonadota</taxon>
        <taxon>Betaproteobacteria</taxon>
        <taxon>Burkholderiales</taxon>
        <taxon>Comamonadaceae</taxon>
        <taxon>Variovorax</taxon>
    </lineage>
</organism>
<evidence type="ECO:0000313" key="2">
    <source>
        <dbReference type="EMBL" id="MDP9898632.1"/>
    </source>
</evidence>
<keyword evidence="1" id="KW-0732">Signal</keyword>
<dbReference type="EMBL" id="JAUSRO010000003">
    <property type="protein sequence ID" value="MDP9898632.1"/>
    <property type="molecule type" value="Genomic_DNA"/>
</dbReference>
<feature type="chain" id="PRO_5045370406" description="Lipoprotein" evidence="1">
    <location>
        <begin position="23"/>
        <end position="126"/>
    </location>
</feature>
<name>A0ABT9S2Q6_9BURK</name>
<evidence type="ECO:0000256" key="1">
    <source>
        <dbReference type="SAM" id="SignalP"/>
    </source>
</evidence>
<feature type="signal peptide" evidence="1">
    <location>
        <begin position="1"/>
        <end position="22"/>
    </location>
</feature>
<accession>A0ABT9S2Q6</accession>
<comment type="caution">
    <text evidence="2">The sequence shown here is derived from an EMBL/GenBank/DDBJ whole genome shotgun (WGS) entry which is preliminary data.</text>
</comment>
<proteinExistence type="predicted"/>
<dbReference type="PROSITE" id="PS51257">
    <property type="entry name" value="PROKAR_LIPOPROTEIN"/>
    <property type="match status" value="1"/>
</dbReference>